<dbReference type="AlphaFoldDB" id="A0A9P8I4E4"/>
<comment type="caution">
    <text evidence="1">The sequence shown here is derived from an EMBL/GenBank/DDBJ whole genome shotgun (WGS) entry which is preliminary data.</text>
</comment>
<evidence type="ECO:0000313" key="1">
    <source>
        <dbReference type="EMBL" id="KAH0538355.1"/>
    </source>
</evidence>
<accession>A0A9P8I4E4</accession>
<sequence length="324" mass="35427">MASPKANSKVPQPMLSVTYCPLNVSQNVHCVGPEGGYKLVTRRVESPLPRLHAPPGSPVLSTEGGSDLQNVDDPGSPFGRLITFPFNELCISLDGQFGLEEDSRMPNLSDSLRIGPKGESSFPCLSDFSRSANPMTGSLLPRLHRYLKEEYPASRDFSIGGSDLPGSLQALTLERSTGNKEEFMMVDKIWDQSANGYRIVESPGIPYPFVVNRQFGKPNTEPKCSVNIKSKGLRAIVLQALEDDGNASAHSGEEDITIDLDVLLNCVPQLKDRLALFTGFTPADSAKRADKPGKHLEKLMEFLMPFQEIQPLEAPLNISFPLEA</sequence>
<evidence type="ECO:0000313" key="2">
    <source>
        <dbReference type="Proteomes" id="UP000698800"/>
    </source>
</evidence>
<dbReference type="Proteomes" id="UP000698800">
    <property type="component" value="Unassembled WGS sequence"/>
</dbReference>
<name>A0A9P8I4E4_9PEZI</name>
<dbReference type="EMBL" id="JAGHQL010000112">
    <property type="protein sequence ID" value="KAH0538355.1"/>
    <property type="molecule type" value="Genomic_DNA"/>
</dbReference>
<organism evidence="1 2">
    <name type="scientific">Glutinoglossum americanum</name>
    <dbReference type="NCBI Taxonomy" id="1670608"/>
    <lineage>
        <taxon>Eukaryota</taxon>
        <taxon>Fungi</taxon>
        <taxon>Dikarya</taxon>
        <taxon>Ascomycota</taxon>
        <taxon>Pezizomycotina</taxon>
        <taxon>Geoglossomycetes</taxon>
        <taxon>Geoglossales</taxon>
        <taxon>Geoglossaceae</taxon>
        <taxon>Glutinoglossum</taxon>
    </lineage>
</organism>
<keyword evidence="2" id="KW-1185">Reference proteome</keyword>
<gene>
    <name evidence="1" type="ORF">FGG08_005050</name>
</gene>
<reference evidence="1" key="1">
    <citation type="submission" date="2021-03" db="EMBL/GenBank/DDBJ databases">
        <title>Comparative genomics and phylogenomic investigation of the class Geoglossomycetes provide insights into ecological specialization and systematics.</title>
        <authorList>
            <person name="Melie T."/>
            <person name="Pirro S."/>
            <person name="Miller A.N."/>
            <person name="Quandt A."/>
        </authorList>
    </citation>
    <scope>NUCLEOTIDE SEQUENCE</scope>
    <source>
        <strain evidence="1">GBOQ0MN5Z8</strain>
    </source>
</reference>
<protein>
    <submittedName>
        <fullName evidence="1">Uncharacterized protein</fullName>
    </submittedName>
</protein>
<proteinExistence type="predicted"/>
<dbReference type="OrthoDB" id="5386100at2759"/>